<dbReference type="PANTHER" id="PTHR33769">
    <property type="entry name" value="TESTIS-EXPRESSED PROTEIN 26 ISOFORM X3"/>
    <property type="match status" value="1"/>
</dbReference>
<gene>
    <name evidence="2" type="ORF">NDU88_002333</name>
</gene>
<dbReference type="InterPro" id="IPR043460">
    <property type="entry name" value="MEDAG/TEX26"/>
</dbReference>
<keyword evidence="3" id="KW-1185">Reference proteome</keyword>
<dbReference type="AlphaFoldDB" id="A0AAV7NHD4"/>
<dbReference type="GO" id="GO:0005737">
    <property type="term" value="C:cytoplasm"/>
    <property type="evidence" value="ECO:0007669"/>
    <property type="project" value="TreeGrafter"/>
</dbReference>
<organism evidence="2 3">
    <name type="scientific">Pleurodeles waltl</name>
    <name type="common">Iberian ribbed newt</name>
    <dbReference type="NCBI Taxonomy" id="8319"/>
    <lineage>
        <taxon>Eukaryota</taxon>
        <taxon>Metazoa</taxon>
        <taxon>Chordata</taxon>
        <taxon>Craniata</taxon>
        <taxon>Vertebrata</taxon>
        <taxon>Euteleostomi</taxon>
        <taxon>Amphibia</taxon>
        <taxon>Batrachia</taxon>
        <taxon>Caudata</taxon>
        <taxon>Salamandroidea</taxon>
        <taxon>Salamandridae</taxon>
        <taxon>Pleurodelinae</taxon>
        <taxon>Pleurodeles</taxon>
    </lineage>
</organism>
<dbReference type="EMBL" id="JANPWB010000012">
    <property type="protein sequence ID" value="KAJ1114094.1"/>
    <property type="molecule type" value="Genomic_DNA"/>
</dbReference>
<sequence length="366" mass="42349">MLSTQINGDVLKPQFLDQLRYLRERCDTQAERERCDRLAASLLFTSQINCGPTGEEQRPKQLRWRRPQTAMASLECDPCWEPYETTVAREYTPKTCELVNGLRPRSSKGYRYPYKLGDPIGCTHYSEEFQWKPFCKPDPIRAATSSGVRNNRPIPSKGFMTWRLPREEKHISVDSRSPWSKPPSLEEAEKMIKEQYSSTYRRDYLGIPQGFQVKHAFSSLADWKKEIPHTLNTEFRYHYQIPLHIPNLAELDLKYGAYANLHCPAQGAVPTVIKAHIKNQENRIQRTTYQRHFGKTYLDLQLVLHSLDPEEVKGYLRKVPKDERKAIQQFLKTVARKEGKSEASKTKECDLPPQSLPPACPPQSSV</sequence>
<evidence type="ECO:0000256" key="1">
    <source>
        <dbReference type="SAM" id="MobiDB-lite"/>
    </source>
</evidence>
<dbReference type="Proteomes" id="UP001066276">
    <property type="component" value="Chromosome 8"/>
</dbReference>
<evidence type="ECO:0000313" key="3">
    <source>
        <dbReference type="Proteomes" id="UP001066276"/>
    </source>
</evidence>
<feature type="compositionally biased region" description="Basic and acidic residues" evidence="1">
    <location>
        <begin position="336"/>
        <end position="350"/>
    </location>
</feature>
<name>A0AAV7NHD4_PLEWA</name>
<evidence type="ECO:0000313" key="2">
    <source>
        <dbReference type="EMBL" id="KAJ1114094.1"/>
    </source>
</evidence>
<feature type="region of interest" description="Disordered" evidence="1">
    <location>
        <begin position="336"/>
        <end position="366"/>
    </location>
</feature>
<dbReference type="PANTHER" id="PTHR33769:SF1">
    <property type="entry name" value="TESTIS-EXPRESSED PROTEIN 26"/>
    <property type="match status" value="1"/>
</dbReference>
<evidence type="ECO:0008006" key="4">
    <source>
        <dbReference type="Google" id="ProtNLM"/>
    </source>
</evidence>
<accession>A0AAV7NHD4</accession>
<reference evidence="2" key="1">
    <citation type="journal article" date="2022" name="bioRxiv">
        <title>Sequencing and chromosome-scale assembly of the giantPleurodeles waltlgenome.</title>
        <authorList>
            <person name="Brown T."/>
            <person name="Elewa A."/>
            <person name="Iarovenko S."/>
            <person name="Subramanian E."/>
            <person name="Araus A.J."/>
            <person name="Petzold A."/>
            <person name="Susuki M."/>
            <person name="Suzuki K.-i.T."/>
            <person name="Hayashi T."/>
            <person name="Toyoda A."/>
            <person name="Oliveira C."/>
            <person name="Osipova E."/>
            <person name="Leigh N.D."/>
            <person name="Simon A."/>
            <person name="Yun M.H."/>
        </authorList>
    </citation>
    <scope>NUCLEOTIDE SEQUENCE</scope>
    <source>
        <strain evidence="2">20211129_DDA</strain>
        <tissue evidence="2">Liver</tissue>
    </source>
</reference>
<comment type="caution">
    <text evidence="2">The sequence shown here is derived from an EMBL/GenBank/DDBJ whole genome shotgun (WGS) entry which is preliminary data.</text>
</comment>
<proteinExistence type="predicted"/>
<protein>
    <recommendedName>
        <fullName evidence="4">Testis-expressed protein 26</fullName>
    </recommendedName>
</protein>
<feature type="compositionally biased region" description="Pro residues" evidence="1">
    <location>
        <begin position="354"/>
        <end position="366"/>
    </location>
</feature>